<comment type="caution">
    <text evidence="2">The sequence shown here is derived from an EMBL/GenBank/DDBJ whole genome shotgun (WGS) entry which is preliminary data.</text>
</comment>
<feature type="transmembrane region" description="Helical" evidence="1">
    <location>
        <begin position="388"/>
        <end position="410"/>
    </location>
</feature>
<organism evidence="2 3">
    <name type="scientific">Segatella bryantii</name>
    <name type="common">Prevotella bryantii</name>
    <dbReference type="NCBI Taxonomy" id="77095"/>
    <lineage>
        <taxon>Bacteria</taxon>
        <taxon>Pseudomonadati</taxon>
        <taxon>Bacteroidota</taxon>
        <taxon>Bacteroidia</taxon>
        <taxon>Bacteroidales</taxon>
        <taxon>Prevotellaceae</taxon>
        <taxon>Segatella</taxon>
    </lineage>
</organism>
<dbReference type="Pfam" id="PF19558">
    <property type="entry name" value="DUF6080"/>
    <property type="match status" value="2"/>
</dbReference>
<keyword evidence="3" id="KW-1185">Reference proteome</keyword>
<keyword evidence="1" id="KW-0812">Transmembrane</keyword>
<feature type="transmembrane region" description="Helical" evidence="1">
    <location>
        <begin position="145"/>
        <end position="172"/>
    </location>
</feature>
<evidence type="ECO:0000313" key="2">
    <source>
        <dbReference type="EMBL" id="OYP55881.1"/>
    </source>
</evidence>
<dbReference type="RefSeq" id="WP_094448338.1">
    <property type="nucleotide sequence ID" value="NZ_CAMHCI010000001.1"/>
</dbReference>
<dbReference type="InterPro" id="IPR045726">
    <property type="entry name" value="DUF6080"/>
</dbReference>
<protein>
    <recommendedName>
        <fullName evidence="4">Glycosyltransferase RgtA/B/C/D-like domain-containing protein</fullName>
    </recommendedName>
</protein>
<keyword evidence="1" id="KW-0472">Membrane</keyword>
<dbReference type="EMBL" id="NPJF01000026">
    <property type="protein sequence ID" value="OYP55881.1"/>
    <property type="molecule type" value="Genomic_DNA"/>
</dbReference>
<reference evidence="2 3" key="1">
    <citation type="submission" date="2017-08" db="EMBL/GenBank/DDBJ databases">
        <title>Comparative genomics of non-oral Prevotella species.</title>
        <authorList>
            <person name="Accetto T."/>
            <person name="Nograsek B."/>
            <person name="Avgustin G."/>
        </authorList>
    </citation>
    <scope>NUCLEOTIDE SEQUENCE [LARGE SCALE GENOMIC DNA]</scope>
    <source>
        <strain evidence="2 3">TC1-1</strain>
    </source>
</reference>
<evidence type="ECO:0008006" key="4">
    <source>
        <dbReference type="Google" id="ProtNLM"/>
    </source>
</evidence>
<proteinExistence type="predicted"/>
<feature type="transmembrane region" description="Helical" evidence="1">
    <location>
        <begin position="96"/>
        <end position="125"/>
    </location>
</feature>
<feature type="transmembrane region" description="Helical" evidence="1">
    <location>
        <begin position="307"/>
        <end position="326"/>
    </location>
</feature>
<sequence length="416" mass="48875">MMKAIRIFQLKADERIPSLLFLLLIIFFHSLIISKFFVLFADYDAHNWDVFMNNFHMSGFDPITYSVLTDWHQGYDVIRHPLLAWMMYPLYVFNRLLWWITGVNCCQLLIGVLLIVLSCYSYIFLYRILVEQIGIKRIFAITLTYFFFGCAYILVAILVPDHFAISLFLLLLTLYRSGRKIKQQTSFGVVEAAILFVLTAGVTLSNGIIVAFIVLITNGKSTFSPRFWIPVFLLPTFLLMITGLSLKYGLGEWGNPVQQQMKDVYQYASYTDIVVENFLGESIQLHRQYLLGDVLVRRPVIVRYSWMLQYVVEAILCMLFVWGLWLGRKQRCGWILSVILLYTTILHFVLGFGLNEVYIMACHWVYVIPLGIGYLYRYLPSRVQWTIFGFMLVITLYLWLYHGYLLYHYLTWPLRF</sequence>
<feature type="transmembrane region" description="Helical" evidence="1">
    <location>
        <begin position="333"/>
        <end position="352"/>
    </location>
</feature>
<feature type="transmembrane region" description="Helical" evidence="1">
    <location>
        <begin position="192"/>
        <end position="215"/>
    </location>
</feature>
<accession>A0ABX4ELD6</accession>
<feature type="transmembrane region" description="Helical" evidence="1">
    <location>
        <begin position="227"/>
        <end position="246"/>
    </location>
</feature>
<evidence type="ECO:0000256" key="1">
    <source>
        <dbReference type="SAM" id="Phobius"/>
    </source>
</evidence>
<feature type="transmembrane region" description="Helical" evidence="1">
    <location>
        <begin position="20"/>
        <end position="41"/>
    </location>
</feature>
<dbReference type="Proteomes" id="UP000216189">
    <property type="component" value="Unassembled WGS sequence"/>
</dbReference>
<name>A0ABX4ELD6_SEGBR</name>
<keyword evidence="1" id="KW-1133">Transmembrane helix</keyword>
<evidence type="ECO:0000313" key="3">
    <source>
        <dbReference type="Proteomes" id="UP000216189"/>
    </source>
</evidence>
<gene>
    <name evidence="2" type="ORF">CIK91_06015</name>
</gene>
<feature type="transmembrane region" description="Helical" evidence="1">
    <location>
        <begin position="358"/>
        <end position="376"/>
    </location>
</feature>